<protein>
    <submittedName>
        <fullName evidence="2">Uncharacterized protein</fullName>
    </submittedName>
</protein>
<dbReference type="InterPro" id="IPR053029">
    <property type="entry name" value="RNA_pol_I-specific_init_factor"/>
</dbReference>
<sequence length="411" mass="46751">MFAPVYSQLDSRQTFLARKQKRDQRKRRHETDADDDDSQSDAIRIKQRLPRSDEDVGDDVRMHSVSRTDPYHVAGYSREVPLPLAPFPHAAAKTHEPQKSVEEELTGLNPPLFTSKKPDQSTSVKRRHIENLTTVLHTCMLRGDWVRARRAWSILLRTEVSGLGMDLRHHGYWTVGAELLMRTDDENGFRLAREYYERLILQYPHTPRVKHSVNALAIYPALFNVWIYEVQDRFKKRRQQSGARRSSRSSNVEDEDISMASIDPDNSTTRALRQEELKEALPIAAKIDDLLLSPPYDTSLPLLRMRGMVGLWVADLYAAVDEASGIESSDYGIRSSSWTPGLAEAQRQRAITCFRKVQGLGMMNAVVPYAFFMAFDHLEGGLYARSVPIRESSTANLSHSAASRIISKCHS</sequence>
<name>A0A6G1LNR0_9PEZI</name>
<accession>A0A6G1LNR0</accession>
<evidence type="ECO:0000256" key="1">
    <source>
        <dbReference type="SAM" id="MobiDB-lite"/>
    </source>
</evidence>
<feature type="compositionally biased region" description="Basic and acidic residues" evidence="1">
    <location>
        <begin position="50"/>
        <end position="62"/>
    </location>
</feature>
<dbReference type="Pfam" id="PF04090">
    <property type="entry name" value="Rrn11"/>
    <property type="match status" value="1"/>
</dbReference>
<dbReference type="PANTHER" id="PTHR28244">
    <property type="entry name" value="RNA POLYMERASE I-SPECIFIC TRANSCRIPTION INITIATION FACTOR RRN11"/>
    <property type="match status" value="1"/>
</dbReference>
<organism evidence="2 3">
    <name type="scientific">Teratosphaeria nubilosa</name>
    <dbReference type="NCBI Taxonomy" id="161662"/>
    <lineage>
        <taxon>Eukaryota</taxon>
        <taxon>Fungi</taxon>
        <taxon>Dikarya</taxon>
        <taxon>Ascomycota</taxon>
        <taxon>Pezizomycotina</taxon>
        <taxon>Dothideomycetes</taxon>
        <taxon>Dothideomycetidae</taxon>
        <taxon>Mycosphaerellales</taxon>
        <taxon>Teratosphaeriaceae</taxon>
        <taxon>Teratosphaeria</taxon>
    </lineage>
</organism>
<feature type="compositionally biased region" description="Basic and acidic residues" evidence="1">
    <location>
        <begin position="93"/>
        <end position="102"/>
    </location>
</feature>
<evidence type="ECO:0000313" key="2">
    <source>
        <dbReference type="EMBL" id="KAF2774280.1"/>
    </source>
</evidence>
<feature type="compositionally biased region" description="Basic residues" evidence="1">
    <location>
        <begin position="18"/>
        <end position="28"/>
    </location>
</feature>
<dbReference type="InterPro" id="IPR007224">
    <property type="entry name" value="TIF_Rrn11"/>
</dbReference>
<feature type="region of interest" description="Disordered" evidence="1">
    <location>
        <begin position="1"/>
        <end position="66"/>
    </location>
</feature>
<dbReference type="GO" id="GO:0001164">
    <property type="term" value="F:RNA polymerase I core promoter sequence-specific DNA binding"/>
    <property type="evidence" value="ECO:0007669"/>
    <property type="project" value="InterPro"/>
</dbReference>
<dbReference type="OrthoDB" id="2159786at2759"/>
<dbReference type="GO" id="GO:0070860">
    <property type="term" value="C:RNA polymerase I core factor complex"/>
    <property type="evidence" value="ECO:0007669"/>
    <property type="project" value="TreeGrafter"/>
</dbReference>
<reference evidence="2" key="1">
    <citation type="journal article" date="2020" name="Stud. Mycol.">
        <title>101 Dothideomycetes genomes: a test case for predicting lifestyles and emergence of pathogens.</title>
        <authorList>
            <person name="Haridas S."/>
            <person name="Albert R."/>
            <person name="Binder M."/>
            <person name="Bloem J."/>
            <person name="Labutti K."/>
            <person name="Salamov A."/>
            <person name="Andreopoulos B."/>
            <person name="Baker S."/>
            <person name="Barry K."/>
            <person name="Bills G."/>
            <person name="Bluhm B."/>
            <person name="Cannon C."/>
            <person name="Castanera R."/>
            <person name="Culley D."/>
            <person name="Daum C."/>
            <person name="Ezra D."/>
            <person name="Gonzalez J."/>
            <person name="Henrissat B."/>
            <person name="Kuo A."/>
            <person name="Liang C."/>
            <person name="Lipzen A."/>
            <person name="Lutzoni F."/>
            <person name="Magnuson J."/>
            <person name="Mondo S."/>
            <person name="Nolan M."/>
            <person name="Ohm R."/>
            <person name="Pangilinan J."/>
            <person name="Park H.-J."/>
            <person name="Ramirez L."/>
            <person name="Alfaro M."/>
            <person name="Sun H."/>
            <person name="Tritt A."/>
            <person name="Yoshinaga Y."/>
            <person name="Zwiers L.-H."/>
            <person name="Turgeon B."/>
            <person name="Goodwin S."/>
            <person name="Spatafora J."/>
            <person name="Crous P."/>
            <person name="Grigoriev I."/>
        </authorList>
    </citation>
    <scope>NUCLEOTIDE SEQUENCE</scope>
    <source>
        <strain evidence="2">CBS 116005</strain>
    </source>
</reference>
<dbReference type="PANTHER" id="PTHR28244:SF1">
    <property type="entry name" value="RNA POLYMERASE I-SPECIFIC TRANSCRIPTION INITIATION FACTOR RRN11"/>
    <property type="match status" value="1"/>
</dbReference>
<gene>
    <name evidence="2" type="ORF">EJ03DRAFT_322872</name>
</gene>
<feature type="region of interest" description="Disordered" evidence="1">
    <location>
        <begin position="238"/>
        <end position="265"/>
    </location>
</feature>
<feature type="region of interest" description="Disordered" evidence="1">
    <location>
        <begin position="91"/>
        <end position="121"/>
    </location>
</feature>
<keyword evidence="3" id="KW-1185">Reference proteome</keyword>
<dbReference type="EMBL" id="ML995808">
    <property type="protein sequence ID" value="KAF2774280.1"/>
    <property type="molecule type" value="Genomic_DNA"/>
</dbReference>
<evidence type="ECO:0000313" key="3">
    <source>
        <dbReference type="Proteomes" id="UP000799436"/>
    </source>
</evidence>
<proteinExistence type="predicted"/>
<dbReference type="GO" id="GO:0017025">
    <property type="term" value="F:TBP-class protein binding"/>
    <property type="evidence" value="ECO:0007669"/>
    <property type="project" value="TreeGrafter"/>
</dbReference>
<dbReference type="AlphaFoldDB" id="A0A6G1LNR0"/>
<dbReference type="GO" id="GO:0042790">
    <property type="term" value="P:nucleolar large rRNA transcription by RNA polymerase I"/>
    <property type="evidence" value="ECO:0007669"/>
    <property type="project" value="TreeGrafter"/>
</dbReference>
<dbReference type="GO" id="GO:0001181">
    <property type="term" value="F:RNA polymerase I general transcription initiation factor activity"/>
    <property type="evidence" value="ECO:0007669"/>
    <property type="project" value="InterPro"/>
</dbReference>
<dbReference type="Proteomes" id="UP000799436">
    <property type="component" value="Unassembled WGS sequence"/>
</dbReference>
<feature type="compositionally biased region" description="Low complexity" evidence="1">
    <location>
        <begin position="240"/>
        <end position="250"/>
    </location>
</feature>